<evidence type="ECO:0000256" key="2">
    <source>
        <dbReference type="SAM" id="SignalP"/>
    </source>
</evidence>
<proteinExistence type="predicted"/>
<reference evidence="3 4" key="1">
    <citation type="submission" date="2015-07" db="EMBL/GenBank/DDBJ databases">
        <title>The genome of Melipona quadrifasciata.</title>
        <authorList>
            <person name="Pan H."/>
            <person name="Kapheim K."/>
        </authorList>
    </citation>
    <scope>NUCLEOTIDE SEQUENCE [LARGE SCALE GENOMIC DNA]</scope>
    <source>
        <strain evidence="3">0111107301</strain>
        <tissue evidence="3">Whole body</tissue>
    </source>
</reference>
<dbReference type="EMBL" id="KQ435819">
    <property type="protein sequence ID" value="KOX72488.1"/>
    <property type="molecule type" value="Genomic_DNA"/>
</dbReference>
<dbReference type="OrthoDB" id="4207594at2759"/>
<evidence type="ECO:0000256" key="1">
    <source>
        <dbReference type="SAM" id="MobiDB-lite"/>
    </source>
</evidence>
<gene>
    <name evidence="3" type="ORF">WN51_03081</name>
</gene>
<feature type="compositionally biased region" description="Basic and acidic residues" evidence="1">
    <location>
        <begin position="195"/>
        <end position="206"/>
    </location>
</feature>
<dbReference type="STRING" id="166423.A0A0N0BEX0"/>
<evidence type="ECO:0000313" key="3">
    <source>
        <dbReference type="EMBL" id="KOX72488.1"/>
    </source>
</evidence>
<dbReference type="Proteomes" id="UP000053105">
    <property type="component" value="Unassembled WGS sequence"/>
</dbReference>
<keyword evidence="2" id="KW-0732">Signal</keyword>
<accession>A0A0N0BEX0</accession>
<sequence length="398" mass="45316">MNFSIFVLLIVVFINHSRIRYKVSATIENVKVTRRSLGIITDSDDVQTSEKEISQMDIYSKQNSIKLQELERIANTEFDSSNRKSKILRSLAFLAGLSVGGLAGAASSDIKTYTKLPPFSVNVGASRISPQVAAIYDPYVSYPYIFATPLGIYPFWDLFRLQSTNGLNSNPLNNNDKYVKEAQKIESIRAPSNADSDKNKESEVKEKMASPGIACIMQKRVNENVISTDKKINDLSATLGRQSVNKTMVINTTSMNTMQNLTTNNQTNPPSYGYYYGGYPQNINHIDFTTNSYEHPYHDYEHINYNLPPYDKPENFYSDSDKYNYYSVSVNSYPSSQFHQERIPGYLPSDYKKFLYTSDNIPPFTNSDFRPLETINFLHGRVNSFLREERAVDIITTM</sequence>
<evidence type="ECO:0000313" key="4">
    <source>
        <dbReference type="Proteomes" id="UP000053105"/>
    </source>
</evidence>
<organism evidence="3 4">
    <name type="scientific">Melipona quadrifasciata</name>
    <dbReference type="NCBI Taxonomy" id="166423"/>
    <lineage>
        <taxon>Eukaryota</taxon>
        <taxon>Metazoa</taxon>
        <taxon>Ecdysozoa</taxon>
        <taxon>Arthropoda</taxon>
        <taxon>Hexapoda</taxon>
        <taxon>Insecta</taxon>
        <taxon>Pterygota</taxon>
        <taxon>Neoptera</taxon>
        <taxon>Endopterygota</taxon>
        <taxon>Hymenoptera</taxon>
        <taxon>Apocrita</taxon>
        <taxon>Aculeata</taxon>
        <taxon>Apoidea</taxon>
        <taxon>Anthophila</taxon>
        <taxon>Apidae</taxon>
        <taxon>Melipona</taxon>
    </lineage>
</organism>
<protein>
    <submittedName>
        <fullName evidence="3">Uncharacterized protein</fullName>
    </submittedName>
</protein>
<keyword evidence="4" id="KW-1185">Reference proteome</keyword>
<feature type="region of interest" description="Disordered" evidence="1">
    <location>
        <begin position="185"/>
        <end position="206"/>
    </location>
</feature>
<feature type="chain" id="PRO_5005844826" evidence="2">
    <location>
        <begin position="20"/>
        <end position="398"/>
    </location>
</feature>
<name>A0A0N0BEX0_9HYME</name>
<dbReference type="AlphaFoldDB" id="A0A0N0BEX0"/>
<feature type="signal peptide" evidence="2">
    <location>
        <begin position="1"/>
        <end position="19"/>
    </location>
</feature>